<name>A0A8F8KLF1_9VIRU</name>
<reference evidence="1" key="1">
    <citation type="submission" date="2021-06" db="EMBL/GenBank/DDBJ databases">
        <authorList>
            <person name="Rolland C."/>
        </authorList>
    </citation>
    <scope>NUCLEOTIDE SEQUENCE</scope>
    <source>
        <strain evidence="1">347.936635</strain>
    </source>
</reference>
<gene>
    <name evidence="1" type="ORF">KOM_12_255</name>
</gene>
<dbReference type="EMBL" id="MZ420154">
    <property type="protein sequence ID" value="QYA18524.1"/>
    <property type="molecule type" value="Genomic_DNA"/>
</dbReference>
<protein>
    <submittedName>
        <fullName evidence="1">Uncharacterized protein</fullName>
    </submittedName>
</protein>
<proteinExistence type="predicted"/>
<sequence>MNIPSDVKILVRTKIKKEMDDHTIRSTYKCGVYGPPLHYAWQGKFNEDTLDMRKQKYKECIKNDTKTFNKSLKKMSIPSTVRKLICQSKLIRRYIYYHEQLTSVFAANTFKHWKKLEKLLEQDHAVCATRTGNGTVEFCQFVFNTPKWFYEQTGEKIPCKDPHLCTLISVEWDYIRQVHAHGVNNNT</sequence>
<organism evidence="1">
    <name type="scientific">Clandestinovirus</name>
    <dbReference type="NCBI Taxonomy" id="2831644"/>
    <lineage>
        <taxon>Viruses</taxon>
    </lineage>
</organism>
<evidence type="ECO:0000313" key="1">
    <source>
        <dbReference type="EMBL" id="QYA18524.1"/>
    </source>
</evidence>
<accession>A0A8F8KLF1</accession>